<dbReference type="PANTHER" id="PTHR43208">
    <property type="entry name" value="ABC TRANSPORTER SUBSTRATE-BINDING PROTEIN"/>
    <property type="match status" value="1"/>
</dbReference>
<keyword evidence="1" id="KW-0732">Signal</keyword>
<gene>
    <name evidence="3" type="ORF">HJG44_19260</name>
</gene>
<evidence type="ECO:0000259" key="2">
    <source>
        <dbReference type="Pfam" id="PF02608"/>
    </source>
</evidence>
<dbReference type="PROSITE" id="PS51318">
    <property type="entry name" value="TAT"/>
    <property type="match status" value="1"/>
</dbReference>
<accession>A0A849I4Y2</accession>
<dbReference type="InterPro" id="IPR006311">
    <property type="entry name" value="TAT_signal"/>
</dbReference>
<reference evidence="3 4" key="1">
    <citation type="submission" date="2020-04" db="EMBL/GenBank/DDBJ databases">
        <title>Enterovirga sp. isolate from soil.</title>
        <authorList>
            <person name="Chea S."/>
            <person name="Kim D.-U."/>
        </authorList>
    </citation>
    <scope>NUCLEOTIDE SEQUENCE [LARGE SCALE GENOMIC DNA]</scope>
    <source>
        <strain evidence="3 4">DB1703</strain>
    </source>
</reference>
<evidence type="ECO:0000256" key="1">
    <source>
        <dbReference type="ARBA" id="ARBA00022729"/>
    </source>
</evidence>
<dbReference type="CDD" id="cd06304">
    <property type="entry name" value="PBP1_BmpA_Med_PnrA-like"/>
    <property type="match status" value="1"/>
</dbReference>
<dbReference type="RefSeq" id="WP_171219928.1">
    <property type="nucleotide sequence ID" value="NZ_JABEPP010000005.1"/>
</dbReference>
<dbReference type="PANTHER" id="PTHR43208:SF1">
    <property type="entry name" value="ABC TRANSPORTER SUBSTRATE-BINDING PROTEIN"/>
    <property type="match status" value="1"/>
</dbReference>
<dbReference type="InterPro" id="IPR003760">
    <property type="entry name" value="PnrA-like"/>
</dbReference>
<dbReference type="Pfam" id="PF02608">
    <property type="entry name" value="Bmp"/>
    <property type="match status" value="1"/>
</dbReference>
<keyword evidence="4" id="KW-1185">Reference proteome</keyword>
<dbReference type="EMBL" id="JABEPP010000005">
    <property type="protein sequence ID" value="NNM74502.1"/>
    <property type="molecule type" value="Genomic_DNA"/>
</dbReference>
<sequence>MSSKNLLHRRAVLQGTAAIGALSIFGGAFAQGAGRQIKVAAIYTVPVEQQWVSRIHKALNGARDRGEVSYKFSENVANNDYERVMRQYAEEGSDLVVGEIFGVERQARRVAAAYPKVAFLMGSSFGPSKPNLAVFDNFIQEPSYLTGMVAGKTTKSNLIGMVGGYAIPEVNRLMHAFMDGARSVNPNVKFLVTFINSWYDPPKAKEAAFAMIDKGADILYAERFGVSDAAKEKGVKVIGNVIDTSSQYPGTVLASALWHMEPTIERAVTAVKEGRFEAADYGQFSHMQYGGASLAVDEKLVPADVVRLVREKEKEITDGLFRVNVNDAEPKAG</sequence>
<protein>
    <submittedName>
        <fullName evidence="3">BMP family protein</fullName>
    </submittedName>
</protein>
<dbReference type="GO" id="GO:0005886">
    <property type="term" value="C:plasma membrane"/>
    <property type="evidence" value="ECO:0007669"/>
    <property type="project" value="InterPro"/>
</dbReference>
<proteinExistence type="predicted"/>
<dbReference type="Proteomes" id="UP000564885">
    <property type="component" value="Unassembled WGS sequence"/>
</dbReference>
<dbReference type="AlphaFoldDB" id="A0A849I4Y2"/>
<organism evidence="3 4">
    <name type="scientific">Enterovirga aerilata</name>
    <dbReference type="NCBI Taxonomy" id="2730920"/>
    <lineage>
        <taxon>Bacteria</taxon>
        <taxon>Pseudomonadati</taxon>
        <taxon>Pseudomonadota</taxon>
        <taxon>Alphaproteobacteria</taxon>
        <taxon>Hyphomicrobiales</taxon>
        <taxon>Methylobacteriaceae</taxon>
        <taxon>Enterovirga</taxon>
    </lineage>
</organism>
<evidence type="ECO:0000313" key="4">
    <source>
        <dbReference type="Proteomes" id="UP000564885"/>
    </source>
</evidence>
<feature type="domain" description="ABC transporter substrate-binding protein PnrA-like" evidence="2">
    <location>
        <begin position="51"/>
        <end position="279"/>
    </location>
</feature>
<dbReference type="Gene3D" id="3.40.50.2300">
    <property type="match status" value="2"/>
</dbReference>
<evidence type="ECO:0000313" key="3">
    <source>
        <dbReference type="EMBL" id="NNM74502.1"/>
    </source>
</evidence>
<name>A0A849I4Y2_9HYPH</name>
<comment type="caution">
    <text evidence="3">The sequence shown here is derived from an EMBL/GenBank/DDBJ whole genome shotgun (WGS) entry which is preliminary data.</text>
</comment>
<dbReference type="InterPro" id="IPR052910">
    <property type="entry name" value="ABC-Purine-Binding"/>
</dbReference>